<accession>A0A8H5LL63</accession>
<dbReference type="PANTHER" id="PTHR42061">
    <property type="entry name" value="ENDO-CHITOSANASE"/>
    <property type="match status" value="1"/>
</dbReference>
<evidence type="ECO:0000256" key="1">
    <source>
        <dbReference type="ARBA" id="ARBA00000405"/>
    </source>
</evidence>
<keyword evidence="5 10" id="KW-0732">Signal</keyword>
<evidence type="ECO:0000256" key="2">
    <source>
        <dbReference type="ARBA" id="ARBA00004613"/>
    </source>
</evidence>
<evidence type="ECO:0000256" key="10">
    <source>
        <dbReference type="RuleBase" id="RU361208"/>
    </source>
</evidence>
<evidence type="ECO:0000256" key="8">
    <source>
        <dbReference type="ARBA" id="ARBA00023295"/>
    </source>
</evidence>
<keyword evidence="8 10" id="KW-0326">Glycosidase</keyword>
<feature type="chain" id="PRO_5034448305" description="Endo-chitosanase" evidence="10">
    <location>
        <begin position="21"/>
        <end position="363"/>
    </location>
</feature>
<proteinExistence type="inferred from homology"/>
<dbReference type="CDD" id="cd00118">
    <property type="entry name" value="LysM"/>
    <property type="match status" value="1"/>
</dbReference>
<evidence type="ECO:0000256" key="9">
    <source>
        <dbReference type="ARBA" id="ARBA00023326"/>
    </source>
</evidence>
<keyword evidence="9 10" id="KW-0624">Polysaccharide degradation</keyword>
<dbReference type="SMART" id="SM00257">
    <property type="entry name" value="LysM"/>
    <property type="match status" value="2"/>
</dbReference>
<keyword evidence="6 10" id="KW-0378">Hydrolase</keyword>
<comment type="catalytic activity">
    <reaction evidence="1 10">
        <text>Endohydrolysis of beta-(1-&gt;4)-linkages between D-glucosamine residues in a partly acetylated chitosan.</text>
        <dbReference type="EC" id="3.2.1.132"/>
    </reaction>
</comment>
<reference evidence="12 13" key="1">
    <citation type="journal article" date="2020" name="ISME J.">
        <title>Uncovering the hidden diversity of litter-decomposition mechanisms in mushroom-forming fungi.</title>
        <authorList>
            <person name="Floudas D."/>
            <person name="Bentzer J."/>
            <person name="Ahren D."/>
            <person name="Johansson T."/>
            <person name="Persson P."/>
            <person name="Tunlid A."/>
        </authorList>
    </citation>
    <scope>NUCLEOTIDE SEQUENCE [LARGE SCALE GENOMIC DNA]</scope>
    <source>
        <strain evidence="12 13">CBS 291.85</strain>
    </source>
</reference>
<dbReference type="Proteomes" id="UP000559256">
    <property type="component" value="Unassembled WGS sequence"/>
</dbReference>
<dbReference type="PANTHER" id="PTHR42061:SF6">
    <property type="entry name" value="ENDO-CHITOSANASE"/>
    <property type="match status" value="1"/>
</dbReference>
<evidence type="ECO:0000256" key="3">
    <source>
        <dbReference type="ARBA" id="ARBA00007799"/>
    </source>
</evidence>
<evidence type="ECO:0000256" key="6">
    <source>
        <dbReference type="ARBA" id="ARBA00022801"/>
    </source>
</evidence>
<feature type="signal peptide" evidence="10">
    <location>
        <begin position="1"/>
        <end position="20"/>
    </location>
</feature>
<dbReference type="InterPro" id="IPR018392">
    <property type="entry name" value="LysM"/>
</dbReference>
<feature type="domain" description="LysM" evidence="11">
    <location>
        <begin position="310"/>
        <end position="356"/>
    </location>
</feature>
<dbReference type="Pfam" id="PF01476">
    <property type="entry name" value="LysM"/>
    <property type="match status" value="2"/>
</dbReference>
<evidence type="ECO:0000313" key="12">
    <source>
        <dbReference type="EMBL" id="KAF5361163.1"/>
    </source>
</evidence>
<comment type="caution">
    <text evidence="12">The sequence shown here is derived from an EMBL/GenBank/DDBJ whole genome shotgun (WGS) entry which is preliminary data.</text>
</comment>
<evidence type="ECO:0000313" key="13">
    <source>
        <dbReference type="Proteomes" id="UP000559256"/>
    </source>
</evidence>
<dbReference type="Pfam" id="PF07335">
    <property type="entry name" value="Glyco_hydro_75"/>
    <property type="match status" value="1"/>
</dbReference>
<keyword evidence="13" id="KW-1185">Reference proteome</keyword>
<keyword evidence="7" id="KW-0119">Carbohydrate metabolism</keyword>
<dbReference type="EC" id="3.2.1.132" evidence="10"/>
<dbReference type="PROSITE" id="PS51782">
    <property type="entry name" value="LYSM"/>
    <property type="match status" value="2"/>
</dbReference>
<feature type="domain" description="LysM" evidence="11">
    <location>
        <begin position="254"/>
        <end position="301"/>
    </location>
</feature>
<dbReference type="InterPro" id="IPR009939">
    <property type="entry name" value="Chitosanase_fungal"/>
</dbReference>
<evidence type="ECO:0000259" key="11">
    <source>
        <dbReference type="PROSITE" id="PS51782"/>
    </source>
</evidence>
<dbReference type="GO" id="GO:0005576">
    <property type="term" value="C:extracellular region"/>
    <property type="evidence" value="ECO:0007669"/>
    <property type="project" value="UniProtKB-SubCell"/>
</dbReference>
<dbReference type="Gene3D" id="3.10.350.10">
    <property type="entry name" value="LysM domain"/>
    <property type="match status" value="2"/>
</dbReference>
<dbReference type="GO" id="GO:0000272">
    <property type="term" value="P:polysaccharide catabolic process"/>
    <property type="evidence" value="ECO:0007669"/>
    <property type="project" value="UniProtKB-KW"/>
</dbReference>
<keyword evidence="4" id="KW-0964">Secreted</keyword>
<name>A0A8H5LL63_9AGAR</name>
<dbReference type="GO" id="GO:0016977">
    <property type="term" value="F:chitosanase activity"/>
    <property type="evidence" value="ECO:0007669"/>
    <property type="project" value="UniProtKB-EC"/>
</dbReference>
<evidence type="ECO:0000256" key="5">
    <source>
        <dbReference type="ARBA" id="ARBA00022729"/>
    </source>
</evidence>
<sequence length="363" mass="37647">MMMKASFVFLALSMAASVSAAPAQDLPTVHPMNSTIAKRAAAFQAASDIDVAQILAAVKAATKDPLAQFLSDAEGGQKVTIFGDFMVNNPKAMSFIADMDVDCDGSATCGSSTDQSATAFGDLNAMKVPFYVIPETFLGTKDSGFVKANSLGAIICGGKMFYAIMGDTNGSNPQVIGEGSILLAQTCFPNDNIGPDNGHDPLDVAYIVFGDKVPSGVGKETIDIQALKTLGDTTLRAFQTSLSSGTQSQSQCARSYTVRSEDFCDGISAAQHTSTFQLANANQGVINADCSNLAVGMPLCLGDVGKDCSTVTVVKSGDSCATIADKAGIPLNTLLHNNPNVDAGCSNIYPGEVLCTSGQLFNY</sequence>
<comment type="similarity">
    <text evidence="3 10">Belongs to the glycosyl hydrolase 75 family.</text>
</comment>
<comment type="subcellular location">
    <subcellularLocation>
        <location evidence="2 10">Secreted</location>
    </subcellularLocation>
</comment>
<dbReference type="OrthoDB" id="4756206at2759"/>
<dbReference type="SUPFAM" id="SSF54106">
    <property type="entry name" value="LysM domain"/>
    <property type="match status" value="2"/>
</dbReference>
<dbReference type="AlphaFoldDB" id="A0A8H5LL63"/>
<comment type="function">
    <text evidence="10">Chitosanase catalyzing the endo-type cleavage of chitosan, the deacylated form of chitin. Chitosanase may be crucial in the degradation of the deacetylated portion of chitin in the fungal cell wall.</text>
</comment>
<gene>
    <name evidence="12" type="ORF">D9758_009076</name>
</gene>
<evidence type="ECO:0000256" key="7">
    <source>
        <dbReference type="ARBA" id="ARBA00023277"/>
    </source>
</evidence>
<dbReference type="EMBL" id="JAACJM010000042">
    <property type="protein sequence ID" value="KAF5361163.1"/>
    <property type="molecule type" value="Genomic_DNA"/>
</dbReference>
<protein>
    <recommendedName>
        <fullName evidence="10">Endo-chitosanase</fullName>
        <ecNumber evidence="10">3.2.1.132</ecNumber>
    </recommendedName>
</protein>
<evidence type="ECO:0000256" key="4">
    <source>
        <dbReference type="ARBA" id="ARBA00022525"/>
    </source>
</evidence>
<organism evidence="12 13">
    <name type="scientific">Tetrapyrgos nigripes</name>
    <dbReference type="NCBI Taxonomy" id="182062"/>
    <lineage>
        <taxon>Eukaryota</taxon>
        <taxon>Fungi</taxon>
        <taxon>Dikarya</taxon>
        <taxon>Basidiomycota</taxon>
        <taxon>Agaricomycotina</taxon>
        <taxon>Agaricomycetes</taxon>
        <taxon>Agaricomycetidae</taxon>
        <taxon>Agaricales</taxon>
        <taxon>Marasmiineae</taxon>
        <taxon>Marasmiaceae</taxon>
        <taxon>Tetrapyrgos</taxon>
    </lineage>
</organism>
<dbReference type="InterPro" id="IPR036779">
    <property type="entry name" value="LysM_dom_sf"/>
</dbReference>